<feature type="domain" description="DUF6589" evidence="2">
    <location>
        <begin position="382"/>
        <end position="683"/>
    </location>
</feature>
<evidence type="ECO:0000313" key="3">
    <source>
        <dbReference type="EMBL" id="POV95157.1"/>
    </source>
</evidence>
<proteinExistence type="predicted"/>
<evidence type="ECO:0000256" key="1">
    <source>
        <dbReference type="SAM" id="MobiDB-lite"/>
    </source>
</evidence>
<comment type="caution">
    <text evidence="3">The sequence shown here is derived from an EMBL/GenBank/DDBJ whole genome shotgun (WGS) entry which is preliminary data.</text>
</comment>
<feature type="region of interest" description="Disordered" evidence="1">
    <location>
        <begin position="832"/>
        <end position="856"/>
    </location>
</feature>
<evidence type="ECO:0000313" key="4">
    <source>
        <dbReference type="Proteomes" id="UP000239156"/>
    </source>
</evidence>
<feature type="region of interest" description="Disordered" evidence="1">
    <location>
        <begin position="166"/>
        <end position="222"/>
    </location>
</feature>
<dbReference type="VEuPathDB" id="FungiDB:PSTT_16423"/>
<accession>A0A2S4UCZ6</accession>
<feature type="compositionally biased region" description="Low complexity" evidence="1">
    <location>
        <begin position="204"/>
        <end position="215"/>
    </location>
</feature>
<keyword evidence="4" id="KW-1185">Reference proteome</keyword>
<dbReference type="Pfam" id="PF20231">
    <property type="entry name" value="DUF6589"/>
    <property type="match status" value="1"/>
</dbReference>
<dbReference type="VEuPathDB" id="FungiDB:PSHT_02273"/>
<feature type="region of interest" description="Disordered" evidence="1">
    <location>
        <begin position="630"/>
        <end position="664"/>
    </location>
</feature>
<reference evidence="3" key="1">
    <citation type="submission" date="2017-12" db="EMBL/GenBank/DDBJ databases">
        <title>Gene loss provides genomic basis for host adaptation in cereal stripe rust fungi.</title>
        <authorList>
            <person name="Xia C."/>
        </authorList>
    </citation>
    <scope>NUCLEOTIDE SEQUENCE [LARGE SCALE GENOMIC DNA]</scope>
    <source>
        <strain evidence="3">93-210</strain>
    </source>
</reference>
<gene>
    <name evidence="3" type="ORF">PSTT_16423</name>
</gene>
<dbReference type="AlphaFoldDB" id="A0A2S4UCZ6"/>
<dbReference type="Proteomes" id="UP000239156">
    <property type="component" value="Unassembled WGS sequence"/>
</dbReference>
<evidence type="ECO:0000259" key="2">
    <source>
        <dbReference type="Pfam" id="PF20231"/>
    </source>
</evidence>
<feature type="compositionally biased region" description="Acidic residues" evidence="1">
    <location>
        <begin position="837"/>
        <end position="847"/>
    </location>
</feature>
<sequence length="856" mass="96038">MCIKNTPHISDLSEKLLYIGKVISTFDLKPKRYITAFLQSSHKQIVMNRRLWGADIGWRSTLEVLNSIKYLVCKTKAGQSRWKNYILSEASTLFLLLISDFAQEILTAEGGAHGQFLGGNYYNSSKITPGFFNDKPKSDRVAKLVNEDMPFLYNLLKSKLQRNQTAEKVNFGDSDSGDESDGPTRKSAPPIPVREATPMDPSATDDILNDDNTNNSIKKTPQAKEWEGEIYDRADRSHVISATICAMVVFGTNRRDNALQIQNAVVLLACGVTERVNTFLNYIGLSSSRRTAHRAIQALGKLAEKKILRIMLDDTAVLAPIICIDNIDFEESVHDKSVEKTSQMFHGTWGYLHVVDWQLLKQFDPSDFSLEKYHQSILDSATMPLKPSFFLPTQKTSYHFEAVIKSQITQVLLKYIATASDTMVELHQNPPSIDPIAVKKPNITMLKLMVASDNSAQGMGEVFEGIIRQTGLTATEFYSKLRVFEGDLGTCMNLESLRMQQKPSGHIENSLSSIFTLLGASHILWNVAQAVYLMHYGNYSDSNDLGAWQTLSALGLSAERPTTKKDFSLMMTHLTKCHEASILYCLLTVMGYPKALLPKDRVSMPSQKLKEIVNDCYSQFFSPEAFDALDDEESDSSDKGSDAIDDSDCGSGSSEHSEKAKDSPVPGLKNLLLRLRDFALIVEWLATALKHSLLVCPSGRGNHFVGKGFYLENQNYWLKYFFNHNGIGTKIDRLKEVFSLNIPILHELVQGLRADAGKNIILQSHKHDISNQSLNNFLQMAHQHDILSNLTMQKKKTTDIYDAGREALKEDFRKDSRKLNRMRPSTILLYHTPTGPLEDEAPIDESALENKCEMGD</sequence>
<name>A0A2S4UCZ6_9BASI</name>
<dbReference type="EMBL" id="PKSL01000361">
    <property type="protein sequence ID" value="POV95157.1"/>
    <property type="molecule type" value="Genomic_DNA"/>
</dbReference>
<organism evidence="3 4">
    <name type="scientific">Puccinia striiformis</name>
    <dbReference type="NCBI Taxonomy" id="27350"/>
    <lineage>
        <taxon>Eukaryota</taxon>
        <taxon>Fungi</taxon>
        <taxon>Dikarya</taxon>
        <taxon>Basidiomycota</taxon>
        <taxon>Pucciniomycotina</taxon>
        <taxon>Pucciniomycetes</taxon>
        <taxon>Pucciniales</taxon>
        <taxon>Pucciniaceae</taxon>
        <taxon>Puccinia</taxon>
    </lineage>
</organism>
<protein>
    <recommendedName>
        <fullName evidence="2">DUF6589 domain-containing protein</fullName>
    </recommendedName>
</protein>
<dbReference type="InterPro" id="IPR046496">
    <property type="entry name" value="DUF6589"/>
</dbReference>